<evidence type="ECO:0000256" key="12">
    <source>
        <dbReference type="ARBA" id="ARBA00032932"/>
    </source>
</evidence>
<feature type="transmembrane region" description="Helical" evidence="14">
    <location>
        <begin position="85"/>
        <end position="103"/>
    </location>
</feature>
<dbReference type="GO" id="GO:0071555">
    <property type="term" value="P:cell wall organization"/>
    <property type="evidence" value="ECO:0007669"/>
    <property type="project" value="UniProtKB-KW"/>
</dbReference>
<evidence type="ECO:0000313" key="15">
    <source>
        <dbReference type="EMBL" id="RXJ70505.1"/>
    </source>
</evidence>
<organism evidence="15 16">
    <name type="scientific">Veronia nyctiphanis</name>
    <dbReference type="NCBI Taxonomy" id="1278244"/>
    <lineage>
        <taxon>Bacteria</taxon>
        <taxon>Pseudomonadati</taxon>
        <taxon>Pseudomonadota</taxon>
        <taxon>Gammaproteobacteria</taxon>
        <taxon>Vibrionales</taxon>
        <taxon>Vibrionaceae</taxon>
        <taxon>Veronia</taxon>
    </lineage>
</organism>
<dbReference type="GO" id="GO:0046677">
    <property type="term" value="P:response to antibiotic"/>
    <property type="evidence" value="ECO:0007669"/>
    <property type="project" value="UniProtKB-UniRule"/>
</dbReference>
<dbReference type="AlphaFoldDB" id="A0A4Q0YJE4"/>
<evidence type="ECO:0000256" key="9">
    <source>
        <dbReference type="ARBA" id="ARBA00023136"/>
    </source>
</evidence>
<keyword evidence="8 14" id="KW-1133">Transmembrane helix</keyword>
<evidence type="ECO:0000256" key="4">
    <source>
        <dbReference type="ARBA" id="ARBA00021581"/>
    </source>
</evidence>
<dbReference type="Pfam" id="PF02673">
    <property type="entry name" value="BacA"/>
    <property type="match status" value="1"/>
</dbReference>
<dbReference type="GO" id="GO:0050380">
    <property type="term" value="F:undecaprenyl-diphosphatase activity"/>
    <property type="evidence" value="ECO:0007669"/>
    <property type="project" value="UniProtKB-UniRule"/>
</dbReference>
<comment type="subcellular location">
    <subcellularLocation>
        <location evidence="1 14">Cell membrane</location>
        <topology evidence="1 14">Multi-pass membrane protein</topology>
    </subcellularLocation>
</comment>
<keyword evidence="7 14" id="KW-0378">Hydrolase</keyword>
<keyword evidence="5 14" id="KW-1003">Cell membrane</keyword>
<dbReference type="RefSeq" id="WP_129124218.1">
    <property type="nucleotide sequence ID" value="NZ_PEIB01000048.1"/>
</dbReference>
<comment type="catalytic activity">
    <reaction evidence="13 14">
        <text>di-trans,octa-cis-undecaprenyl diphosphate + H2O = di-trans,octa-cis-undecaprenyl phosphate + phosphate + H(+)</text>
        <dbReference type="Rhea" id="RHEA:28094"/>
        <dbReference type="ChEBI" id="CHEBI:15377"/>
        <dbReference type="ChEBI" id="CHEBI:15378"/>
        <dbReference type="ChEBI" id="CHEBI:43474"/>
        <dbReference type="ChEBI" id="CHEBI:58405"/>
        <dbReference type="ChEBI" id="CHEBI:60392"/>
        <dbReference type="EC" id="3.6.1.27"/>
    </reaction>
</comment>
<evidence type="ECO:0000256" key="3">
    <source>
        <dbReference type="ARBA" id="ARBA00012374"/>
    </source>
</evidence>
<dbReference type="NCBIfam" id="NF001393">
    <property type="entry name" value="PRK00281.2-4"/>
    <property type="match status" value="1"/>
</dbReference>
<keyword evidence="9 14" id="KW-0472">Membrane</keyword>
<evidence type="ECO:0000256" key="5">
    <source>
        <dbReference type="ARBA" id="ARBA00022475"/>
    </source>
</evidence>
<evidence type="ECO:0000256" key="6">
    <source>
        <dbReference type="ARBA" id="ARBA00022692"/>
    </source>
</evidence>
<comment type="caution">
    <text evidence="15">The sequence shown here is derived from an EMBL/GenBank/DDBJ whole genome shotgun (WGS) entry which is preliminary data.</text>
</comment>
<sequence>MSNYEAFMLALIQGLTEFLPVSSSAHLILPSAVLGWADQGLAFDVAVHVGTLFAVIGYFRKEVVQMLNAFFGSIFKKDRSNDAKLAWMIVLATIPAGLFGLLAKATDVIDLYLRSPWVIAVTCIVFGALLWWVDRRATCQVGEYETTPKSALLIGLAQAAAIIPGTSRSGATMTAALYLGYTREAAARFSFLMSIPIIVLAGGLLGLDLLESSTPVMWQPILIGVLVSFVSAYLVIHWFLKLVTRVGMLPFVIYRILLGFGLVFFLSMHG</sequence>
<dbReference type="OrthoDB" id="9808289at2"/>
<feature type="transmembrane region" description="Helical" evidence="14">
    <location>
        <begin position="216"/>
        <end position="240"/>
    </location>
</feature>
<proteinExistence type="inferred from homology"/>
<dbReference type="HAMAP" id="MF_01006">
    <property type="entry name" value="Undec_diphosphatase"/>
    <property type="match status" value="1"/>
</dbReference>
<keyword evidence="10 14" id="KW-0046">Antibiotic resistance</keyword>
<dbReference type="GO" id="GO:0008360">
    <property type="term" value="P:regulation of cell shape"/>
    <property type="evidence" value="ECO:0007669"/>
    <property type="project" value="UniProtKB-KW"/>
</dbReference>
<comment type="similarity">
    <text evidence="2 14">Belongs to the UppP family.</text>
</comment>
<evidence type="ECO:0000256" key="1">
    <source>
        <dbReference type="ARBA" id="ARBA00004651"/>
    </source>
</evidence>
<protein>
    <recommendedName>
        <fullName evidence="4 14">Undecaprenyl-diphosphatase</fullName>
        <ecNumber evidence="3 14">3.6.1.27</ecNumber>
    </recommendedName>
    <alternativeName>
        <fullName evidence="12 14">Bacitracin resistance protein</fullName>
    </alternativeName>
    <alternativeName>
        <fullName evidence="11 14">Undecaprenyl pyrophosphate phosphatase</fullName>
    </alternativeName>
</protein>
<dbReference type="GO" id="GO:0009252">
    <property type="term" value="P:peptidoglycan biosynthetic process"/>
    <property type="evidence" value="ECO:0007669"/>
    <property type="project" value="UniProtKB-KW"/>
</dbReference>
<evidence type="ECO:0000256" key="8">
    <source>
        <dbReference type="ARBA" id="ARBA00022989"/>
    </source>
</evidence>
<keyword evidence="16" id="KW-1185">Reference proteome</keyword>
<keyword evidence="14" id="KW-0573">Peptidoglycan synthesis</keyword>
<evidence type="ECO:0000313" key="16">
    <source>
        <dbReference type="Proteomes" id="UP000290287"/>
    </source>
</evidence>
<evidence type="ECO:0000256" key="11">
    <source>
        <dbReference type="ARBA" id="ARBA00032707"/>
    </source>
</evidence>
<keyword evidence="6 14" id="KW-0812">Transmembrane</keyword>
<evidence type="ECO:0000256" key="7">
    <source>
        <dbReference type="ARBA" id="ARBA00022801"/>
    </source>
</evidence>
<reference evidence="15 16" key="1">
    <citation type="submission" date="2017-10" db="EMBL/GenBank/DDBJ databases">
        <title>Nyctiphanis sp. nov., isolated from the stomach of the euphausiid Nyctiphanes simplex (Hansen, 1911) in the Gulf of California.</title>
        <authorList>
            <person name="Gomez-Gil B."/>
            <person name="Aguilar-Mendez M."/>
            <person name="Lopez-Cortes A."/>
            <person name="Gomez-Gutierrez J."/>
            <person name="Roque A."/>
            <person name="Lang E."/>
            <person name="Gonzalez-Castillo A."/>
        </authorList>
    </citation>
    <scope>NUCLEOTIDE SEQUENCE [LARGE SCALE GENOMIC DNA]</scope>
    <source>
        <strain evidence="15 16">CAIM 600</strain>
    </source>
</reference>
<gene>
    <name evidence="14" type="primary">uppP</name>
    <name evidence="15" type="ORF">CS022_23105</name>
</gene>
<dbReference type="GO" id="GO:0005886">
    <property type="term" value="C:plasma membrane"/>
    <property type="evidence" value="ECO:0007669"/>
    <property type="project" value="UniProtKB-SubCell"/>
</dbReference>
<dbReference type="PANTHER" id="PTHR30622:SF4">
    <property type="entry name" value="UNDECAPRENYL-DIPHOSPHATASE"/>
    <property type="match status" value="1"/>
</dbReference>
<evidence type="ECO:0000256" key="10">
    <source>
        <dbReference type="ARBA" id="ARBA00023251"/>
    </source>
</evidence>
<feature type="transmembrane region" description="Helical" evidence="14">
    <location>
        <begin position="189"/>
        <end position="210"/>
    </location>
</feature>
<dbReference type="EMBL" id="PEIB01000048">
    <property type="protein sequence ID" value="RXJ70505.1"/>
    <property type="molecule type" value="Genomic_DNA"/>
</dbReference>
<dbReference type="NCBIfam" id="TIGR00753">
    <property type="entry name" value="undec_PP_bacA"/>
    <property type="match status" value="1"/>
</dbReference>
<feature type="transmembrane region" description="Helical" evidence="14">
    <location>
        <begin position="115"/>
        <end position="133"/>
    </location>
</feature>
<keyword evidence="14" id="KW-0961">Cell wall biogenesis/degradation</keyword>
<name>A0A4Q0YJE4_9GAMM</name>
<accession>A0A4Q0YJE4</accession>
<comment type="function">
    <text evidence="14">Catalyzes the dephosphorylation of undecaprenyl diphosphate (UPP). Confers resistance to bacitracin.</text>
</comment>
<keyword evidence="14" id="KW-0133">Cell shape</keyword>
<dbReference type="EC" id="3.6.1.27" evidence="3 14"/>
<feature type="transmembrane region" description="Helical" evidence="14">
    <location>
        <begin position="40"/>
        <end position="59"/>
    </location>
</feature>
<dbReference type="Proteomes" id="UP000290287">
    <property type="component" value="Unassembled WGS sequence"/>
</dbReference>
<comment type="miscellaneous">
    <text evidence="14">Bacitracin is thought to be involved in the inhibition of peptidoglycan synthesis by sequestering undecaprenyl diphosphate, thereby reducing the pool of lipid carrier available.</text>
</comment>
<feature type="transmembrane region" description="Helical" evidence="14">
    <location>
        <begin position="252"/>
        <end position="269"/>
    </location>
</feature>
<dbReference type="PANTHER" id="PTHR30622">
    <property type="entry name" value="UNDECAPRENYL-DIPHOSPHATASE"/>
    <property type="match status" value="1"/>
</dbReference>
<dbReference type="InterPro" id="IPR003824">
    <property type="entry name" value="UppP"/>
</dbReference>
<evidence type="ECO:0000256" key="14">
    <source>
        <dbReference type="HAMAP-Rule" id="MF_01006"/>
    </source>
</evidence>
<evidence type="ECO:0000256" key="2">
    <source>
        <dbReference type="ARBA" id="ARBA00010621"/>
    </source>
</evidence>
<evidence type="ECO:0000256" key="13">
    <source>
        <dbReference type="ARBA" id="ARBA00047594"/>
    </source>
</evidence>